<feature type="non-terminal residue" evidence="2">
    <location>
        <position position="1"/>
    </location>
</feature>
<reference evidence="2" key="1">
    <citation type="submission" date="2020-02" db="EMBL/GenBank/DDBJ databases">
        <authorList>
            <person name="Meier V. D."/>
        </authorList>
    </citation>
    <scope>NUCLEOTIDE SEQUENCE</scope>
    <source>
        <strain evidence="2">AVDCRST_MAG19</strain>
    </source>
</reference>
<gene>
    <name evidence="2" type="ORF">AVDCRST_MAG19-3576</name>
</gene>
<dbReference type="EMBL" id="CADCWL010000200">
    <property type="protein sequence ID" value="CAA9577811.1"/>
    <property type="molecule type" value="Genomic_DNA"/>
</dbReference>
<dbReference type="AlphaFoldDB" id="A0A6J4VJL5"/>
<feature type="compositionally biased region" description="Low complexity" evidence="1">
    <location>
        <begin position="10"/>
        <end position="24"/>
    </location>
</feature>
<feature type="non-terminal residue" evidence="2">
    <location>
        <position position="97"/>
    </location>
</feature>
<name>A0A6J4VJL5_9BACT</name>
<feature type="region of interest" description="Disordered" evidence="1">
    <location>
        <begin position="1"/>
        <end position="24"/>
    </location>
</feature>
<proteinExistence type="predicted"/>
<evidence type="ECO:0000256" key="1">
    <source>
        <dbReference type="SAM" id="MobiDB-lite"/>
    </source>
</evidence>
<evidence type="ECO:0000313" key="2">
    <source>
        <dbReference type="EMBL" id="CAA9577811.1"/>
    </source>
</evidence>
<sequence>WHRRLRSVGAASSPAIPPAGRWRPPWAAVTQGEGENNRVIPGGVGPAAPSGVGLAVGTRPRRSAGGHRTCIPLPRWRPAAPSSDPFATVTARTPHGT</sequence>
<organism evidence="2">
    <name type="scientific">uncultured Thermomicrobiales bacterium</name>
    <dbReference type="NCBI Taxonomy" id="1645740"/>
    <lineage>
        <taxon>Bacteria</taxon>
        <taxon>Pseudomonadati</taxon>
        <taxon>Thermomicrobiota</taxon>
        <taxon>Thermomicrobia</taxon>
        <taxon>Thermomicrobiales</taxon>
        <taxon>environmental samples</taxon>
    </lineage>
</organism>
<feature type="region of interest" description="Disordered" evidence="1">
    <location>
        <begin position="57"/>
        <end position="97"/>
    </location>
</feature>
<accession>A0A6J4VJL5</accession>
<protein>
    <submittedName>
        <fullName evidence="2">Uncharacterized protein</fullName>
    </submittedName>
</protein>